<sequence>MQEISAQQKGEDEFLKYSCCCFCSVVMIAVMFVILSINGVFAGQYNMATSFVDQGSIDGLTVGICDGNFKYDVSSSGIIESDNYPAPYNPYSSCTNQFNSIADGITFEFQSFVTEDNFDPFVFRDSDGNDYSCSGHLDGTRISVDSSRLPISIHFESDAAGEKSGFSIAVSAGYDSSNEIANDPCGS</sequence>
<keyword evidence="3" id="KW-0812">Transmembrane</keyword>
<evidence type="ECO:0000259" key="4">
    <source>
        <dbReference type="PROSITE" id="PS01180"/>
    </source>
</evidence>
<accession>E4Y1X0</accession>
<dbReference type="OrthoDB" id="10555637at2759"/>
<dbReference type="Gene3D" id="2.60.120.290">
    <property type="entry name" value="Spermadhesin, CUB domain"/>
    <property type="match status" value="1"/>
</dbReference>
<evidence type="ECO:0000313" key="6">
    <source>
        <dbReference type="Proteomes" id="UP000001307"/>
    </source>
</evidence>
<evidence type="ECO:0000256" key="2">
    <source>
        <dbReference type="PROSITE-ProRule" id="PRU00059"/>
    </source>
</evidence>
<dbReference type="Proteomes" id="UP000001307">
    <property type="component" value="Unassembled WGS sequence"/>
</dbReference>
<dbReference type="InterPro" id="IPR035914">
    <property type="entry name" value="Sperma_CUB_dom_sf"/>
</dbReference>
<feature type="transmembrane region" description="Helical" evidence="3">
    <location>
        <begin position="14"/>
        <end position="37"/>
    </location>
</feature>
<evidence type="ECO:0000313" key="5">
    <source>
        <dbReference type="EMBL" id="CBY15864.1"/>
    </source>
</evidence>
<reference evidence="5" key="1">
    <citation type="journal article" date="2010" name="Science">
        <title>Plasticity of animal genome architecture unmasked by rapid evolution of a pelagic tunicate.</title>
        <authorList>
            <person name="Denoeud F."/>
            <person name="Henriet S."/>
            <person name="Mungpakdee S."/>
            <person name="Aury J.M."/>
            <person name="Da Silva C."/>
            <person name="Brinkmann H."/>
            <person name="Mikhaleva J."/>
            <person name="Olsen L.C."/>
            <person name="Jubin C."/>
            <person name="Canestro C."/>
            <person name="Bouquet J.M."/>
            <person name="Danks G."/>
            <person name="Poulain J."/>
            <person name="Campsteijn C."/>
            <person name="Adamski M."/>
            <person name="Cross I."/>
            <person name="Yadetie F."/>
            <person name="Muffato M."/>
            <person name="Louis A."/>
            <person name="Butcher S."/>
            <person name="Tsagkogeorga G."/>
            <person name="Konrad A."/>
            <person name="Singh S."/>
            <person name="Jensen M.F."/>
            <person name="Cong E.H."/>
            <person name="Eikeseth-Otteraa H."/>
            <person name="Noel B."/>
            <person name="Anthouard V."/>
            <person name="Porcel B.M."/>
            <person name="Kachouri-Lafond R."/>
            <person name="Nishino A."/>
            <person name="Ugolini M."/>
            <person name="Chourrout P."/>
            <person name="Nishida H."/>
            <person name="Aasland R."/>
            <person name="Huzurbazar S."/>
            <person name="Westhof E."/>
            <person name="Delsuc F."/>
            <person name="Lehrach H."/>
            <person name="Reinhardt R."/>
            <person name="Weissenbach J."/>
            <person name="Roy S.W."/>
            <person name="Artiguenave F."/>
            <person name="Postlethwait J.H."/>
            <person name="Manak J.R."/>
            <person name="Thompson E.M."/>
            <person name="Jaillon O."/>
            <person name="Du Pasquier L."/>
            <person name="Boudinot P."/>
            <person name="Liberles D.A."/>
            <person name="Volff J.N."/>
            <person name="Philippe H."/>
            <person name="Lenhard B."/>
            <person name="Roest Crollius H."/>
            <person name="Wincker P."/>
            <person name="Chourrout D."/>
        </authorList>
    </citation>
    <scope>NUCLEOTIDE SEQUENCE [LARGE SCALE GENOMIC DNA]</scope>
</reference>
<dbReference type="Pfam" id="PF00431">
    <property type="entry name" value="CUB"/>
    <property type="match status" value="1"/>
</dbReference>
<dbReference type="SMART" id="SM00042">
    <property type="entry name" value="CUB"/>
    <property type="match status" value="1"/>
</dbReference>
<dbReference type="InterPro" id="IPR000859">
    <property type="entry name" value="CUB_dom"/>
</dbReference>
<gene>
    <name evidence="5" type="ORF">GSOID_T00014188001</name>
</gene>
<comment type="caution">
    <text evidence="2">Lacks conserved residue(s) required for the propagation of feature annotation.</text>
</comment>
<keyword evidence="1" id="KW-1015">Disulfide bond</keyword>
<dbReference type="InParanoid" id="E4Y1X0"/>
<name>E4Y1X0_OIKDI</name>
<protein>
    <recommendedName>
        <fullName evidence="4">CUB domain-containing protein</fullName>
    </recommendedName>
</protein>
<keyword evidence="3" id="KW-0472">Membrane</keyword>
<dbReference type="EMBL" id="FN653705">
    <property type="protein sequence ID" value="CBY15864.1"/>
    <property type="molecule type" value="Genomic_DNA"/>
</dbReference>
<feature type="domain" description="CUB" evidence="4">
    <location>
        <begin position="65"/>
        <end position="173"/>
    </location>
</feature>
<dbReference type="AlphaFoldDB" id="E4Y1X0"/>
<keyword evidence="3" id="KW-1133">Transmembrane helix</keyword>
<evidence type="ECO:0000256" key="1">
    <source>
        <dbReference type="ARBA" id="ARBA00023157"/>
    </source>
</evidence>
<keyword evidence="6" id="KW-1185">Reference proteome</keyword>
<organism evidence="5">
    <name type="scientific">Oikopleura dioica</name>
    <name type="common">Tunicate</name>
    <dbReference type="NCBI Taxonomy" id="34765"/>
    <lineage>
        <taxon>Eukaryota</taxon>
        <taxon>Metazoa</taxon>
        <taxon>Chordata</taxon>
        <taxon>Tunicata</taxon>
        <taxon>Appendicularia</taxon>
        <taxon>Copelata</taxon>
        <taxon>Oikopleuridae</taxon>
        <taxon>Oikopleura</taxon>
    </lineage>
</organism>
<proteinExistence type="predicted"/>
<dbReference type="PROSITE" id="PS01180">
    <property type="entry name" value="CUB"/>
    <property type="match status" value="1"/>
</dbReference>
<evidence type="ECO:0000256" key="3">
    <source>
        <dbReference type="SAM" id="Phobius"/>
    </source>
</evidence>
<dbReference type="SUPFAM" id="SSF49854">
    <property type="entry name" value="Spermadhesin, CUB domain"/>
    <property type="match status" value="1"/>
</dbReference>